<dbReference type="SUPFAM" id="SSF54236">
    <property type="entry name" value="Ubiquitin-like"/>
    <property type="match status" value="1"/>
</dbReference>
<dbReference type="PROSITE" id="PS50089">
    <property type="entry name" value="ZF_RING_2"/>
    <property type="match status" value="1"/>
</dbReference>
<dbReference type="PROSITE" id="PS50053">
    <property type="entry name" value="UBIQUITIN_2"/>
    <property type="match status" value="1"/>
</dbReference>
<evidence type="ECO:0000313" key="5">
    <source>
        <dbReference type="Proteomes" id="UP001165121"/>
    </source>
</evidence>
<dbReference type="InterPro" id="IPR000626">
    <property type="entry name" value="Ubiquitin-like_dom"/>
</dbReference>
<keyword evidence="5" id="KW-1185">Reference proteome</keyword>
<dbReference type="InterPro" id="IPR050158">
    <property type="entry name" value="Ubiquitin_ubiquitin-like"/>
</dbReference>
<dbReference type="SUPFAM" id="SSF57850">
    <property type="entry name" value="RING/U-box"/>
    <property type="match status" value="1"/>
</dbReference>
<dbReference type="Proteomes" id="UP001165121">
    <property type="component" value="Unassembled WGS sequence"/>
</dbReference>
<evidence type="ECO:0000259" key="2">
    <source>
        <dbReference type="PROSITE" id="PS50053"/>
    </source>
</evidence>
<dbReference type="InterPro" id="IPR013083">
    <property type="entry name" value="Znf_RING/FYVE/PHD"/>
</dbReference>
<dbReference type="PANTHER" id="PTHR10666">
    <property type="entry name" value="UBIQUITIN"/>
    <property type="match status" value="1"/>
</dbReference>
<organism evidence="4 5">
    <name type="scientific">Phytophthora fragariaefolia</name>
    <dbReference type="NCBI Taxonomy" id="1490495"/>
    <lineage>
        <taxon>Eukaryota</taxon>
        <taxon>Sar</taxon>
        <taxon>Stramenopiles</taxon>
        <taxon>Oomycota</taxon>
        <taxon>Peronosporomycetes</taxon>
        <taxon>Peronosporales</taxon>
        <taxon>Peronosporaceae</taxon>
        <taxon>Phytophthora</taxon>
    </lineage>
</organism>
<evidence type="ECO:0000256" key="1">
    <source>
        <dbReference type="PROSITE-ProRule" id="PRU00175"/>
    </source>
</evidence>
<sequence>MLNVDSTVVQLPSLRNFSHPRTEDDSIAAGAATKMALTIPVAWKDAHHEGLNGVVEVHSSDFIGDRLENVFVSDFIKIINEKICDAVPMVNAAREVKHLLLHGVRVHSNYSLECIVPELMGSCPRLVATMTIRPCGFSMVVFVRALSGKILSIQCKPTDTVRFIKARIEDKQGVPLADQCLTYACKQLQDHLPLSSYNISNASTLHLTTRVLGGISEALTPFRTFADVSDGSILTAIEFSPTAPEWRLCSKGLNIEGRCRTPNCRAFRHMVIDPKGFHFFNLMKDDNIRCPICSKKVKPVTCGLYDCCWRFEGVKADDGLSICSQWKEAKGYVYHRFDADESDGVIEWASLLMVIKQRNEAISAKLLPSTEASAVSLGEQCSVCWCPFRSPAMRSILTTSCGHTFHRVCSEKWSAWCKRNSTQPSCPICRRTT</sequence>
<name>A0A9W6XY68_9STRA</name>
<dbReference type="Gene3D" id="3.10.20.90">
    <property type="entry name" value="Phosphatidylinositol 3-kinase Catalytic Subunit, Chain A, domain 1"/>
    <property type="match status" value="1"/>
</dbReference>
<dbReference type="GO" id="GO:0008270">
    <property type="term" value="F:zinc ion binding"/>
    <property type="evidence" value="ECO:0007669"/>
    <property type="project" value="UniProtKB-KW"/>
</dbReference>
<keyword evidence="1" id="KW-0862">Zinc</keyword>
<dbReference type="Gene3D" id="3.30.40.10">
    <property type="entry name" value="Zinc/RING finger domain, C3HC4 (zinc finger)"/>
    <property type="match status" value="1"/>
</dbReference>
<dbReference type="InterPro" id="IPR019956">
    <property type="entry name" value="Ubiquitin_dom"/>
</dbReference>
<feature type="domain" description="RING-type" evidence="3">
    <location>
        <begin position="381"/>
        <end position="430"/>
    </location>
</feature>
<dbReference type="InterPro" id="IPR029071">
    <property type="entry name" value="Ubiquitin-like_domsf"/>
</dbReference>
<gene>
    <name evidence="4" type="ORF">Pfra01_001834200</name>
</gene>
<proteinExistence type="predicted"/>
<dbReference type="SMART" id="SM00184">
    <property type="entry name" value="RING"/>
    <property type="match status" value="1"/>
</dbReference>
<dbReference type="SMART" id="SM00213">
    <property type="entry name" value="UBQ"/>
    <property type="match status" value="1"/>
</dbReference>
<dbReference type="PRINTS" id="PR00348">
    <property type="entry name" value="UBIQUITIN"/>
</dbReference>
<dbReference type="OrthoDB" id="428577at2759"/>
<keyword evidence="1" id="KW-0479">Metal-binding</keyword>
<comment type="caution">
    <text evidence="4">The sequence shown here is derived from an EMBL/GenBank/DDBJ whole genome shotgun (WGS) entry which is preliminary data.</text>
</comment>
<dbReference type="Pfam" id="PF00240">
    <property type="entry name" value="ubiquitin"/>
    <property type="match status" value="1"/>
</dbReference>
<accession>A0A9W6XY68</accession>
<evidence type="ECO:0000313" key="4">
    <source>
        <dbReference type="EMBL" id="GMF47994.1"/>
    </source>
</evidence>
<reference evidence="4" key="1">
    <citation type="submission" date="2023-04" db="EMBL/GenBank/DDBJ databases">
        <title>Phytophthora fragariaefolia NBRC 109709.</title>
        <authorList>
            <person name="Ichikawa N."/>
            <person name="Sato H."/>
            <person name="Tonouchi N."/>
        </authorList>
    </citation>
    <scope>NUCLEOTIDE SEQUENCE</scope>
    <source>
        <strain evidence="4">NBRC 109709</strain>
    </source>
</reference>
<dbReference type="Pfam" id="PF13639">
    <property type="entry name" value="zf-RING_2"/>
    <property type="match status" value="1"/>
</dbReference>
<feature type="domain" description="Ubiquitin-like" evidence="2">
    <location>
        <begin position="139"/>
        <end position="214"/>
    </location>
</feature>
<dbReference type="InterPro" id="IPR001841">
    <property type="entry name" value="Znf_RING"/>
</dbReference>
<keyword evidence="1" id="KW-0863">Zinc-finger</keyword>
<protein>
    <submittedName>
        <fullName evidence="4">Unnamed protein product</fullName>
    </submittedName>
</protein>
<dbReference type="EMBL" id="BSXT01002262">
    <property type="protein sequence ID" value="GMF47994.1"/>
    <property type="molecule type" value="Genomic_DNA"/>
</dbReference>
<dbReference type="AlphaFoldDB" id="A0A9W6XY68"/>
<evidence type="ECO:0000259" key="3">
    <source>
        <dbReference type="PROSITE" id="PS50089"/>
    </source>
</evidence>